<feature type="transmembrane region" description="Helical" evidence="1">
    <location>
        <begin position="164"/>
        <end position="184"/>
    </location>
</feature>
<evidence type="ECO:0000256" key="1">
    <source>
        <dbReference type="SAM" id="Phobius"/>
    </source>
</evidence>
<feature type="transmembrane region" description="Helical" evidence="1">
    <location>
        <begin position="129"/>
        <end position="152"/>
    </location>
</feature>
<accession>A0A1G9PSQ3</accession>
<sequence>MRVNVSAVWDFAEELQALTGLPVLRVTDSQHRLIRRGEESTLSSEHLGHVRVMLGMHWVPQPITPYAPEGGHWAGVESVQAPPVGANAFLTADMPGKVGTWGAAEQVREIAPRVDAAIDRLIRDSGYRFGLWPVIALGWAVLTAVVVSGTAYASALSIRNGTAWLIAPVTVVTATTLAAVTTWAQKLLQADLGRRNGVLIDATPRDKVRYDRENRRQNAKWAVIGSLVGGVVLFLIQESLKRLI</sequence>
<keyword evidence="1" id="KW-1133">Transmembrane helix</keyword>
<organism evidence="2 3">
    <name type="scientific">Geodermatophilus siccatus</name>
    <dbReference type="NCBI Taxonomy" id="1137991"/>
    <lineage>
        <taxon>Bacteria</taxon>
        <taxon>Bacillati</taxon>
        <taxon>Actinomycetota</taxon>
        <taxon>Actinomycetes</taxon>
        <taxon>Geodermatophilales</taxon>
        <taxon>Geodermatophilaceae</taxon>
        <taxon>Geodermatophilus</taxon>
    </lineage>
</organism>
<evidence type="ECO:0000313" key="3">
    <source>
        <dbReference type="Proteomes" id="UP000198680"/>
    </source>
</evidence>
<proteinExistence type="predicted"/>
<keyword evidence="1" id="KW-0812">Transmembrane</keyword>
<evidence type="ECO:0000313" key="2">
    <source>
        <dbReference type="EMBL" id="SDM01770.1"/>
    </source>
</evidence>
<dbReference type="EMBL" id="FNHE01000003">
    <property type="protein sequence ID" value="SDM01770.1"/>
    <property type="molecule type" value="Genomic_DNA"/>
</dbReference>
<reference evidence="3" key="1">
    <citation type="submission" date="2016-10" db="EMBL/GenBank/DDBJ databases">
        <authorList>
            <person name="Varghese N."/>
            <person name="Submissions S."/>
        </authorList>
    </citation>
    <scope>NUCLEOTIDE SEQUENCE [LARGE SCALE GENOMIC DNA]</scope>
    <source>
        <strain evidence="3">DSM 45419</strain>
    </source>
</reference>
<name>A0A1G9PSQ3_9ACTN</name>
<protein>
    <submittedName>
        <fullName evidence="2">Uncharacterized protein</fullName>
    </submittedName>
</protein>
<keyword evidence="3" id="KW-1185">Reference proteome</keyword>
<dbReference type="Proteomes" id="UP000198680">
    <property type="component" value="Unassembled WGS sequence"/>
</dbReference>
<dbReference type="AlphaFoldDB" id="A0A1G9PSQ3"/>
<feature type="transmembrane region" description="Helical" evidence="1">
    <location>
        <begin position="219"/>
        <end position="236"/>
    </location>
</feature>
<keyword evidence="1" id="KW-0472">Membrane</keyword>
<gene>
    <name evidence="2" type="ORF">SAMN05660642_01346</name>
</gene>